<reference evidence="4 5" key="1">
    <citation type="submission" date="2024-06" db="EMBL/GenBank/DDBJ databases">
        <title>Complete genome of Phlyctema vagabunda strain 19-DSS-EL-015.</title>
        <authorList>
            <person name="Fiorenzani C."/>
        </authorList>
    </citation>
    <scope>NUCLEOTIDE SEQUENCE [LARGE SCALE GENOMIC DNA]</scope>
    <source>
        <strain evidence="4 5">19-DSS-EL-015</strain>
    </source>
</reference>
<dbReference type="PANTHER" id="PTHR45782">
    <property type="entry name" value="MITOCHONDRIAL RIBOSOME-ASSOCIATED GTPASE 1"/>
    <property type="match status" value="1"/>
</dbReference>
<dbReference type="EMBL" id="JBFCZG010000005">
    <property type="protein sequence ID" value="KAL3422366.1"/>
    <property type="molecule type" value="Genomic_DNA"/>
</dbReference>
<sequence>MATSFVPRAVFPTQLSLPRSYFLGHHASGLSKMKTMLSHIDLIIECRDYRVPLTSRNPLFESSLAGRERVVVYTKRDLGSKDRPKDREARSSLSSIPFTCITPPPLKEPLRTANTRKFILLISHVFPQRESIIRAWHAPAATLFSNHKSKRDMTSILQLAKEHAQRNASLTGLRILVVGMPNVGKSSMLNALRATGVHRGKAAITGAQPGVTRKIASGVKIVDADPVLHQEAVYLVDTPGVFIPFVPNAEAMLKLALCGSVKDTIIGPTTLADYLLFHVNKHSPQLYQEYSRATNDIIELLEAVCNKTGRLGKGGVPDIEAAALWMIQKWRQGNLGTFILDDVTPDGLEKKMNEEVGMSLHQAKKAKKEAQRLRTSLRVAGEA</sequence>
<dbReference type="InterPro" id="IPR027417">
    <property type="entry name" value="P-loop_NTPase"/>
</dbReference>
<keyword evidence="5" id="KW-1185">Reference proteome</keyword>
<dbReference type="PANTHER" id="PTHR45782:SF4">
    <property type="entry name" value="MITOCHONDRIAL RIBOSOME-ASSOCIATED GTPASE 1"/>
    <property type="match status" value="1"/>
</dbReference>
<dbReference type="InterPro" id="IPR023179">
    <property type="entry name" value="GTP-bd_ortho_bundle_sf"/>
</dbReference>
<keyword evidence="2" id="KW-0342">GTP-binding</keyword>
<accession>A0ABR4PG98</accession>
<evidence type="ECO:0000313" key="4">
    <source>
        <dbReference type="EMBL" id="KAL3422366.1"/>
    </source>
</evidence>
<dbReference type="InterPro" id="IPR006073">
    <property type="entry name" value="GTP-bd"/>
</dbReference>
<dbReference type="SUPFAM" id="SSF52540">
    <property type="entry name" value="P-loop containing nucleoside triphosphate hydrolases"/>
    <property type="match status" value="1"/>
</dbReference>
<evidence type="ECO:0000259" key="3">
    <source>
        <dbReference type="Pfam" id="PF01926"/>
    </source>
</evidence>
<protein>
    <submittedName>
        <fullName evidence="4">Mitochondrial GTPase 1</fullName>
    </submittedName>
</protein>
<evidence type="ECO:0000313" key="5">
    <source>
        <dbReference type="Proteomes" id="UP001629113"/>
    </source>
</evidence>
<evidence type="ECO:0000256" key="1">
    <source>
        <dbReference type="ARBA" id="ARBA00022741"/>
    </source>
</evidence>
<dbReference type="Gene3D" id="1.10.1580.10">
    <property type="match status" value="1"/>
</dbReference>
<organism evidence="4 5">
    <name type="scientific">Phlyctema vagabunda</name>
    <dbReference type="NCBI Taxonomy" id="108571"/>
    <lineage>
        <taxon>Eukaryota</taxon>
        <taxon>Fungi</taxon>
        <taxon>Dikarya</taxon>
        <taxon>Ascomycota</taxon>
        <taxon>Pezizomycotina</taxon>
        <taxon>Leotiomycetes</taxon>
        <taxon>Helotiales</taxon>
        <taxon>Dermateaceae</taxon>
        <taxon>Phlyctema</taxon>
    </lineage>
</organism>
<feature type="domain" description="G" evidence="3">
    <location>
        <begin position="174"/>
        <end position="286"/>
    </location>
</feature>
<proteinExistence type="predicted"/>
<comment type="caution">
    <text evidence="4">The sequence shown here is derived from an EMBL/GenBank/DDBJ whole genome shotgun (WGS) entry which is preliminary data.</text>
</comment>
<evidence type="ECO:0000256" key="2">
    <source>
        <dbReference type="ARBA" id="ARBA00023134"/>
    </source>
</evidence>
<dbReference type="Pfam" id="PF01926">
    <property type="entry name" value="MMR_HSR1"/>
    <property type="match status" value="1"/>
</dbReference>
<keyword evidence="1" id="KW-0547">Nucleotide-binding</keyword>
<dbReference type="Gene3D" id="3.40.50.300">
    <property type="entry name" value="P-loop containing nucleotide triphosphate hydrolases"/>
    <property type="match status" value="1"/>
</dbReference>
<gene>
    <name evidence="4" type="ORF">PVAG01_06522</name>
</gene>
<dbReference type="Proteomes" id="UP001629113">
    <property type="component" value="Unassembled WGS sequence"/>
</dbReference>
<name>A0ABR4PG98_9HELO</name>